<keyword evidence="3" id="KW-1185">Reference proteome</keyword>
<feature type="transmembrane region" description="Helical" evidence="1">
    <location>
        <begin position="78"/>
        <end position="101"/>
    </location>
</feature>
<evidence type="ECO:0000313" key="3">
    <source>
        <dbReference type="Proteomes" id="UP000238375"/>
    </source>
</evidence>
<organism evidence="2 3">
    <name type="scientific">Spirosoma oryzae</name>
    <dbReference type="NCBI Taxonomy" id="1469603"/>
    <lineage>
        <taxon>Bacteria</taxon>
        <taxon>Pseudomonadati</taxon>
        <taxon>Bacteroidota</taxon>
        <taxon>Cytophagia</taxon>
        <taxon>Cytophagales</taxon>
        <taxon>Cytophagaceae</taxon>
        <taxon>Spirosoma</taxon>
    </lineage>
</organism>
<sequence>MEKKDSYRPTLTALQRSLIALVFGGLIWFVTAGRYSWQIRLLLAWLAYALIVLSLIWVIIGWADTRQTAQREDESRTAIYLLTVVGAMFSLFGVIALLGSMHGLSAWETTRHVALSSLTVVCSWTLMHSVFILHYAHIYYNPGSDAVVGGLEFPGNEPPDYLDFAYFSFVIGMTYQVSDVSISTKRLRRLNLLHSLLSFVFNVLIITLTINFVTSIL</sequence>
<feature type="transmembrane region" description="Helical" evidence="1">
    <location>
        <begin position="190"/>
        <end position="213"/>
    </location>
</feature>
<comment type="caution">
    <text evidence="2">The sequence shown here is derived from an EMBL/GenBank/DDBJ whole genome shotgun (WGS) entry which is preliminary data.</text>
</comment>
<proteinExistence type="predicted"/>
<dbReference type="EMBL" id="PVTE01000015">
    <property type="protein sequence ID" value="PRY35013.1"/>
    <property type="molecule type" value="Genomic_DNA"/>
</dbReference>
<accession>A0A2T0SNR1</accession>
<dbReference type="Proteomes" id="UP000238375">
    <property type="component" value="Unassembled WGS sequence"/>
</dbReference>
<dbReference type="Pfam" id="PF07077">
    <property type="entry name" value="DUF1345"/>
    <property type="match status" value="1"/>
</dbReference>
<dbReference type="InterPro" id="IPR009781">
    <property type="entry name" value="DUF1345"/>
</dbReference>
<feature type="transmembrane region" description="Helical" evidence="1">
    <location>
        <begin position="12"/>
        <end position="30"/>
    </location>
</feature>
<feature type="transmembrane region" description="Helical" evidence="1">
    <location>
        <begin position="42"/>
        <end position="63"/>
    </location>
</feature>
<keyword evidence="1" id="KW-0812">Transmembrane</keyword>
<dbReference type="OrthoDB" id="64737at2"/>
<feature type="transmembrane region" description="Helical" evidence="1">
    <location>
        <begin position="113"/>
        <end position="136"/>
    </location>
</feature>
<gene>
    <name evidence="2" type="ORF">CLV58_11596</name>
</gene>
<evidence type="ECO:0000313" key="2">
    <source>
        <dbReference type="EMBL" id="PRY35013.1"/>
    </source>
</evidence>
<name>A0A2T0SNR1_9BACT</name>
<keyword evidence="1" id="KW-1133">Transmembrane helix</keyword>
<evidence type="ECO:0000256" key="1">
    <source>
        <dbReference type="SAM" id="Phobius"/>
    </source>
</evidence>
<keyword evidence="1" id="KW-0472">Membrane</keyword>
<protein>
    <submittedName>
        <fullName evidence="2">Putative membrane protein</fullName>
    </submittedName>
</protein>
<dbReference type="RefSeq" id="WP_106139152.1">
    <property type="nucleotide sequence ID" value="NZ_PVTE01000015.1"/>
</dbReference>
<reference evidence="2 3" key="1">
    <citation type="submission" date="2018-03" db="EMBL/GenBank/DDBJ databases">
        <title>Genomic Encyclopedia of Archaeal and Bacterial Type Strains, Phase II (KMG-II): from individual species to whole genera.</title>
        <authorList>
            <person name="Goeker M."/>
        </authorList>
    </citation>
    <scope>NUCLEOTIDE SEQUENCE [LARGE SCALE GENOMIC DNA]</scope>
    <source>
        <strain evidence="2 3">DSM 28354</strain>
    </source>
</reference>
<dbReference type="AlphaFoldDB" id="A0A2T0SNR1"/>